<organism evidence="9 10">
    <name type="scientific">Phytohabitans suffuscus</name>
    <dbReference type="NCBI Taxonomy" id="624315"/>
    <lineage>
        <taxon>Bacteria</taxon>
        <taxon>Bacillati</taxon>
        <taxon>Actinomycetota</taxon>
        <taxon>Actinomycetes</taxon>
        <taxon>Micromonosporales</taxon>
        <taxon>Micromonosporaceae</taxon>
    </lineage>
</organism>
<evidence type="ECO:0000256" key="5">
    <source>
        <dbReference type="ARBA" id="ARBA00022989"/>
    </source>
</evidence>
<reference evidence="9 10" key="2">
    <citation type="submission" date="2020-03" db="EMBL/GenBank/DDBJ databases">
        <authorList>
            <person name="Ichikawa N."/>
            <person name="Kimura A."/>
            <person name="Kitahashi Y."/>
            <person name="Uohara A."/>
        </authorList>
    </citation>
    <scope>NUCLEOTIDE SEQUENCE [LARGE SCALE GENOMIC DNA]</scope>
    <source>
        <strain evidence="9 10">NBRC 105367</strain>
    </source>
</reference>
<dbReference type="GO" id="GO:0055085">
    <property type="term" value="P:transmembrane transport"/>
    <property type="evidence" value="ECO:0007669"/>
    <property type="project" value="InterPro"/>
</dbReference>
<dbReference type="EMBL" id="AP022871">
    <property type="protein sequence ID" value="BCB90098.1"/>
    <property type="molecule type" value="Genomic_DNA"/>
</dbReference>
<dbReference type="Proteomes" id="UP000503011">
    <property type="component" value="Chromosome"/>
</dbReference>
<dbReference type="CDD" id="cd06261">
    <property type="entry name" value="TM_PBP2"/>
    <property type="match status" value="1"/>
</dbReference>
<keyword evidence="3" id="KW-1003">Cell membrane</keyword>
<evidence type="ECO:0000313" key="10">
    <source>
        <dbReference type="Proteomes" id="UP000503011"/>
    </source>
</evidence>
<evidence type="ECO:0000256" key="7">
    <source>
        <dbReference type="RuleBase" id="RU363032"/>
    </source>
</evidence>
<protein>
    <submittedName>
        <fullName evidence="9">ABC transporter permease</fullName>
    </submittedName>
</protein>
<evidence type="ECO:0000313" key="9">
    <source>
        <dbReference type="EMBL" id="BCB90098.1"/>
    </source>
</evidence>
<reference evidence="9 10" key="1">
    <citation type="submission" date="2020-03" db="EMBL/GenBank/DDBJ databases">
        <title>Whole genome shotgun sequence of Phytohabitans suffuscus NBRC 105367.</title>
        <authorList>
            <person name="Komaki H."/>
            <person name="Tamura T."/>
        </authorList>
    </citation>
    <scope>NUCLEOTIDE SEQUENCE [LARGE SCALE GENOMIC DNA]</scope>
    <source>
        <strain evidence="9 10">NBRC 105367</strain>
    </source>
</reference>
<evidence type="ECO:0000256" key="4">
    <source>
        <dbReference type="ARBA" id="ARBA00022692"/>
    </source>
</evidence>
<feature type="transmembrane region" description="Helical" evidence="7">
    <location>
        <begin position="7"/>
        <end position="26"/>
    </location>
</feature>
<dbReference type="AlphaFoldDB" id="A0A6F8YVY2"/>
<dbReference type="PANTHER" id="PTHR30151:SF0">
    <property type="entry name" value="ABC TRANSPORTER PERMEASE PROTEIN MJ0413-RELATED"/>
    <property type="match status" value="1"/>
</dbReference>
<dbReference type="SUPFAM" id="SSF161098">
    <property type="entry name" value="MetI-like"/>
    <property type="match status" value="1"/>
</dbReference>
<feature type="transmembrane region" description="Helical" evidence="7">
    <location>
        <begin position="223"/>
        <end position="241"/>
    </location>
</feature>
<keyword evidence="5 7" id="KW-1133">Transmembrane helix</keyword>
<keyword evidence="10" id="KW-1185">Reference proteome</keyword>
<accession>A0A6F8YVY2</accession>
<dbReference type="Gene3D" id="1.10.3720.10">
    <property type="entry name" value="MetI-like"/>
    <property type="match status" value="1"/>
</dbReference>
<proteinExistence type="inferred from homology"/>
<evidence type="ECO:0000256" key="3">
    <source>
        <dbReference type="ARBA" id="ARBA00022475"/>
    </source>
</evidence>
<feature type="transmembrane region" description="Helical" evidence="7">
    <location>
        <begin position="99"/>
        <end position="121"/>
    </location>
</feature>
<sequence length="251" mass="26569">MARRERLTVVAIQLGLAAVVLAVWVYQTRAGRVSPILLPQPERVLDEFPDLVRDPVFWGSLRTTALELAGAFAVAAVAGLLVGVVVGRWAPAARVATPLLAWAQTVPIILFYPICILLFGIGPMSKVAFGGFYGFFPIAANTVLALSTVPPRYLTAAAALGASRRQTVTRVLIPAARPLILSGVRLGAALCLIGVLAGELLGSTEGLGYQIASSSGSFRTPELYAYIFVALVLVAIFNLAITRADDRNAQV</sequence>
<comment type="subcellular location">
    <subcellularLocation>
        <location evidence="1 7">Cell membrane</location>
        <topology evidence="1 7">Multi-pass membrane protein</topology>
    </subcellularLocation>
</comment>
<keyword evidence="6 7" id="KW-0472">Membrane</keyword>
<evidence type="ECO:0000256" key="1">
    <source>
        <dbReference type="ARBA" id="ARBA00004651"/>
    </source>
</evidence>
<dbReference type="PROSITE" id="PS50928">
    <property type="entry name" value="ABC_TM1"/>
    <property type="match status" value="1"/>
</dbReference>
<gene>
    <name evidence="9" type="ORF">Psuf_074110</name>
</gene>
<name>A0A6F8YVY2_9ACTN</name>
<feature type="transmembrane region" description="Helical" evidence="7">
    <location>
        <begin position="127"/>
        <end position="146"/>
    </location>
</feature>
<evidence type="ECO:0000256" key="2">
    <source>
        <dbReference type="ARBA" id="ARBA00022448"/>
    </source>
</evidence>
<dbReference type="InterPro" id="IPR035906">
    <property type="entry name" value="MetI-like_sf"/>
</dbReference>
<dbReference type="PANTHER" id="PTHR30151">
    <property type="entry name" value="ALKANE SULFONATE ABC TRANSPORTER-RELATED, MEMBRANE SUBUNIT"/>
    <property type="match status" value="1"/>
</dbReference>
<dbReference type="KEGG" id="psuu:Psuf_074110"/>
<feature type="transmembrane region" description="Helical" evidence="7">
    <location>
        <begin position="179"/>
        <end position="203"/>
    </location>
</feature>
<feature type="domain" description="ABC transmembrane type-1" evidence="8">
    <location>
        <begin position="61"/>
        <end position="241"/>
    </location>
</feature>
<evidence type="ECO:0000256" key="6">
    <source>
        <dbReference type="ARBA" id="ARBA00023136"/>
    </source>
</evidence>
<comment type="similarity">
    <text evidence="7">Belongs to the binding-protein-dependent transport system permease family.</text>
</comment>
<keyword evidence="4 7" id="KW-0812">Transmembrane</keyword>
<dbReference type="Pfam" id="PF00528">
    <property type="entry name" value="BPD_transp_1"/>
    <property type="match status" value="1"/>
</dbReference>
<dbReference type="InterPro" id="IPR000515">
    <property type="entry name" value="MetI-like"/>
</dbReference>
<feature type="transmembrane region" description="Helical" evidence="7">
    <location>
        <begin position="68"/>
        <end position="87"/>
    </location>
</feature>
<dbReference type="GO" id="GO:0005886">
    <property type="term" value="C:plasma membrane"/>
    <property type="evidence" value="ECO:0007669"/>
    <property type="project" value="UniProtKB-SubCell"/>
</dbReference>
<evidence type="ECO:0000259" key="8">
    <source>
        <dbReference type="PROSITE" id="PS50928"/>
    </source>
</evidence>
<dbReference type="RefSeq" id="WP_173162240.1">
    <property type="nucleotide sequence ID" value="NZ_AP022871.1"/>
</dbReference>
<keyword evidence="2 7" id="KW-0813">Transport</keyword>